<evidence type="ECO:0000256" key="5">
    <source>
        <dbReference type="PIRSR" id="PIRSR037505-2"/>
    </source>
</evidence>
<accession>U5KLM3</accession>
<dbReference type="EC" id="2.1.1.10" evidence="8"/>
<dbReference type="Pfam" id="PF02574">
    <property type="entry name" value="S-methyl_trans"/>
    <property type="match status" value="1"/>
</dbReference>
<dbReference type="Gene3D" id="3.20.20.330">
    <property type="entry name" value="Homocysteine-binding-like domain"/>
    <property type="match status" value="1"/>
</dbReference>
<dbReference type="InterPro" id="IPR051486">
    <property type="entry name" value="Hcy_S-methyltransferase"/>
</dbReference>
<keyword evidence="3 5" id="KW-0479">Metal-binding</keyword>
<keyword evidence="1 6" id="KW-0489">Methyltransferase</keyword>
<dbReference type="InterPro" id="IPR036589">
    <property type="entry name" value="HCY_dom_sf"/>
</dbReference>
<dbReference type="NCBIfam" id="NF007020">
    <property type="entry name" value="PRK09485.1"/>
    <property type="match status" value="1"/>
</dbReference>
<feature type="domain" description="Hcy-binding" evidence="7">
    <location>
        <begin position="10"/>
        <end position="331"/>
    </location>
</feature>
<dbReference type="GO" id="GO:0032259">
    <property type="term" value="P:methylation"/>
    <property type="evidence" value="ECO:0007669"/>
    <property type="project" value="UniProtKB-KW"/>
</dbReference>
<dbReference type="GO" id="GO:0008898">
    <property type="term" value="F:S-adenosylmethionine-homocysteine S-methyltransferase activity"/>
    <property type="evidence" value="ECO:0007669"/>
    <property type="project" value="TreeGrafter"/>
</dbReference>
<dbReference type="GO" id="GO:0033528">
    <property type="term" value="P:S-methylmethionine cycle"/>
    <property type="evidence" value="ECO:0007669"/>
    <property type="project" value="TreeGrafter"/>
</dbReference>
<proteinExistence type="predicted"/>
<dbReference type="PROSITE" id="PS50970">
    <property type="entry name" value="HCY"/>
    <property type="match status" value="1"/>
</dbReference>
<dbReference type="InterPro" id="IPR017226">
    <property type="entry name" value="BHMT-like"/>
</dbReference>
<organism evidence="8">
    <name type="scientific">Herpetomonas muscarum</name>
    <dbReference type="NCBI Taxonomy" id="5718"/>
    <lineage>
        <taxon>Eukaryota</taxon>
        <taxon>Discoba</taxon>
        <taxon>Euglenozoa</taxon>
        <taxon>Kinetoplastea</taxon>
        <taxon>Metakinetoplastina</taxon>
        <taxon>Trypanosomatida</taxon>
        <taxon>Trypanosomatidae</taxon>
        <taxon>Herpetomonas</taxon>
    </lineage>
</organism>
<reference evidence="8" key="1">
    <citation type="submission" date="2013-01" db="EMBL/GenBank/DDBJ databases">
        <title>Genomic Cooperation Between Trypanosomatids and Their Bacterial Endosymbionts in the Synthesis of Essential Amino Acids Heavily Influenced by Multiple Lateral Gene Transfer Events.</title>
        <authorList>
            <person name="Alves J.M.P."/>
            <person name="Klein C."/>
            <person name="Maia da Silva F."/>
            <person name="Costa Martins A.G."/>
            <person name="Serrano M.G."/>
            <person name="Buck G.A."/>
            <person name="Vasconcelos A.T.R."/>
            <person name="France-Sagot M."/>
            <person name="Teixeira M.M.G."/>
            <person name="Motta M.C.M."/>
            <person name="Camargo E.P."/>
        </authorList>
    </citation>
    <scope>NUCLEOTIDE SEQUENCE</scope>
</reference>
<feature type="binding site" evidence="6">
    <location>
        <position position="247"/>
    </location>
    <ligand>
        <name>Zn(2+)</name>
        <dbReference type="ChEBI" id="CHEBI:29105"/>
    </ligand>
</feature>
<evidence type="ECO:0000256" key="1">
    <source>
        <dbReference type="ARBA" id="ARBA00022603"/>
    </source>
</evidence>
<evidence type="ECO:0000256" key="3">
    <source>
        <dbReference type="ARBA" id="ARBA00022723"/>
    </source>
</evidence>
<dbReference type="FunFam" id="3.20.20.330:FF:000002">
    <property type="entry name" value="Homocysteine S-methyltransferase"/>
    <property type="match status" value="1"/>
</dbReference>
<dbReference type="EMBL" id="KC503384">
    <property type="protein sequence ID" value="AGT02550.1"/>
    <property type="molecule type" value="Genomic_DNA"/>
</dbReference>
<evidence type="ECO:0000256" key="4">
    <source>
        <dbReference type="ARBA" id="ARBA00022833"/>
    </source>
</evidence>
<evidence type="ECO:0000313" key="8">
    <source>
        <dbReference type="EMBL" id="AGT02550.1"/>
    </source>
</evidence>
<sequence length="335" mass="35183">MSGLSTVPPSFKDYLADPSRIVVLDGALATELESRGCDLADPLWSGKVLLDAPELIRAVEDSYLAAGARCLITASYQATPQALQEQRGISEAAAVRAVAQSVESAKAARDAFRSSSPLLGREVVFVAGSVGPYGAYLADGSEYRGEYTLSDEDFAAFHRPRIAALVGAGADILALETQPSAAEVRAVVALLASEFPAVQCWVSFTVRAPPREGQAVAVTQISDGTPIADIAHWLSDQSNVVAVGFNCIPLRLATAAVATLAAHTSKPMVVYPNSGEIYDAVSKTWSADPSLPPTAQTLAACARDWVRLGARVVGGCCRTGPHDIQDLAEAVRQCQ</sequence>
<dbReference type="PANTHER" id="PTHR46015">
    <property type="entry name" value="ZGC:172121"/>
    <property type="match status" value="1"/>
</dbReference>
<dbReference type="PIRSF" id="PIRSF037505">
    <property type="entry name" value="Betaine_HMT"/>
    <property type="match status" value="1"/>
</dbReference>
<evidence type="ECO:0000259" key="7">
    <source>
        <dbReference type="PROSITE" id="PS50970"/>
    </source>
</evidence>
<feature type="binding site" evidence="5 6">
    <location>
        <position position="317"/>
    </location>
    <ligand>
        <name>Zn(2+)</name>
        <dbReference type="ChEBI" id="CHEBI:29105"/>
    </ligand>
</feature>
<dbReference type="PANTHER" id="PTHR46015:SF1">
    <property type="entry name" value="HOMOCYSTEINE S-METHYLTRANSFERASE-LIKE ISOFORM 1"/>
    <property type="match status" value="1"/>
</dbReference>
<evidence type="ECO:0000256" key="6">
    <source>
        <dbReference type="PROSITE-ProRule" id="PRU00333"/>
    </source>
</evidence>
<dbReference type="GO" id="GO:0008270">
    <property type="term" value="F:zinc ion binding"/>
    <property type="evidence" value="ECO:0007669"/>
    <property type="project" value="InterPro"/>
</dbReference>
<keyword evidence="2 6" id="KW-0808">Transferase</keyword>
<dbReference type="GO" id="GO:0009086">
    <property type="term" value="P:methionine biosynthetic process"/>
    <property type="evidence" value="ECO:0007669"/>
    <property type="project" value="InterPro"/>
</dbReference>
<keyword evidence="4 5" id="KW-0862">Zinc</keyword>
<dbReference type="SUPFAM" id="SSF82282">
    <property type="entry name" value="Homocysteine S-methyltransferase"/>
    <property type="match status" value="1"/>
</dbReference>
<name>U5KLM3_HERMU</name>
<evidence type="ECO:0000256" key="2">
    <source>
        <dbReference type="ARBA" id="ARBA00022679"/>
    </source>
</evidence>
<feature type="binding site" evidence="5 6">
    <location>
        <position position="316"/>
    </location>
    <ligand>
        <name>Zn(2+)</name>
        <dbReference type="ChEBI" id="CHEBI:29105"/>
    </ligand>
</feature>
<dbReference type="AlphaFoldDB" id="U5KLM3"/>
<dbReference type="InterPro" id="IPR003726">
    <property type="entry name" value="HCY_dom"/>
</dbReference>
<protein>
    <submittedName>
        <fullName evidence="8">Homocysteine S-methyltransferase</fullName>
        <ecNumber evidence="8">2.1.1.10</ecNumber>
    </submittedName>
</protein>
<comment type="cofactor">
    <cofactor evidence="5">
        <name>Zn(2+)</name>
        <dbReference type="ChEBI" id="CHEBI:29105"/>
    </cofactor>
    <text evidence="5">Binds 1 zinc ion per subunit.</text>
</comment>